<dbReference type="GO" id="GO:0071949">
    <property type="term" value="F:FAD binding"/>
    <property type="evidence" value="ECO:0007669"/>
    <property type="project" value="TreeGrafter"/>
</dbReference>
<evidence type="ECO:0000313" key="10">
    <source>
        <dbReference type="Proteomes" id="UP001212841"/>
    </source>
</evidence>
<dbReference type="InterPro" id="IPR039261">
    <property type="entry name" value="FNR_nucleotide-bd"/>
</dbReference>
<dbReference type="SUPFAM" id="SSF63380">
    <property type="entry name" value="Riboflavin synthase domain-like"/>
    <property type="match status" value="1"/>
</dbReference>
<dbReference type="AlphaFoldDB" id="A0AAD5X4Z5"/>
<dbReference type="Pfam" id="PF00970">
    <property type="entry name" value="FAD_binding_6"/>
    <property type="match status" value="1"/>
</dbReference>
<dbReference type="GO" id="GO:0016491">
    <property type="term" value="F:oxidoreductase activity"/>
    <property type="evidence" value="ECO:0007669"/>
    <property type="project" value="UniProtKB-KW"/>
</dbReference>
<feature type="domain" description="Flavoprotein pyridine nucleotide cytochrome reductase-like FAD-binding" evidence="8">
    <location>
        <begin position="2"/>
        <end position="66"/>
    </location>
</feature>
<feature type="domain" description="Oxidoreductase FAD/NAD(P)-binding" evidence="7">
    <location>
        <begin position="86"/>
        <end position="198"/>
    </location>
</feature>
<proteinExistence type="inferred from homology"/>
<evidence type="ECO:0000256" key="4">
    <source>
        <dbReference type="ARBA" id="ARBA00022827"/>
    </source>
</evidence>
<dbReference type="PANTHER" id="PTHR19370:SF185">
    <property type="entry name" value="NADH-CYTOCHROME B5 REDUCTASE"/>
    <property type="match status" value="1"/>
</dbReference>
<dbReference type="Proteomes" id="UP001212841">
    <property type="component" value="Unassembled WGS sequence"/>
</dbReference>
<dbReference type="InterPro" id="IPR001834">
    <property type="entry name" value="CBR-like"/>
</dbReference>
<evidence type="ECO:0000259" key="8">
    <source>
        <dbReference type="Pfam" id="PF00970"/>
    </source>
</evidence>
<evidence type="ECO:0000256" key="3">
    <source>
        <dbReference type="ARBA" id="ARBA00022630"/>
    </source>
</evidence>
<evidence type="ECO:0000313" key="9">
    <source>
        <dbReference type="EMBL" id="KAJ3051221.1"/>
    </source>
</evidence>
<dbReference type="InterPro" id="IPR001433">
    <property type="entry name" value="OxRdtase_FAD/NAD-bd"/>
</dbReference>
<feature type="binding site" evidence="6">
    <location>
        <position position="4"/>
    </location>
    <ligand>
        <name>FAD</name>
        <dbReference type="ChEBI" id="CHEBI:57692"/>
    </ligand>
</feature>
<feature type="binding site" evidence="6">
    <location>
        <position position="6"/>
    </location>
    <ligand>
        <name>FAD</name>
        <dbReference type="ChEBI" id="CHEBI:57692"/>
    </ligand>
</feature>
<accession>A0AAD5X4Z5</accession>
<comment type="similarity">
    <text evidence="2">Belongs to the flavoprotein pyridine nucleotide cytochrome reductase family.</text>
</comment>
<dbReference type="SUPFAM" id="SSF52343">
    <property type="entry name" value="Ferredoxin reductase-like, C-terminal NADP-linked domain"/>
    <property type="match status" value="1"/>
</dbReference>
<feature type="binding site" evidence="6">
    <location>
        <position position="24"/>
    </location>
    <ligand>
        <name>FAD</name>
        <dbReference type="ChEBI" id="CHEBI:57692"/>
    </ligand>
</feature>
<organism evidence="9 10">
    <name type="scientific">Rhizophlyctis rosea</name>
    <dbReference type="NCBI Taxonomy" id="64517"/>
    <lineage>
        <taxon>Eukaryota</taxon>
        <taxon>Fungi</taxon>
        <taxon>Fungi incertae sedis</taxon>
        <taxon>Chytridiomycota</taxon>
        <taxon>Chytridiomycota incertae sedis</taxon>
        <taxon>Chytridiomycetes</taxon>
        <taxon>Rhizophlyctidales</taxon>
        <taxon>Rhizophlyctidaceae</taxon>
        <taxon>Rhizophlyctis</taxon>
    </lineage>
</organism>
<protein>
    <recommendedName>
        <fullName evidence="11">Cytochrome-b5 reductase</fullName>
    </recommendedName>
</protein>
<dbReference type="CDD" id="cd06183">
    <property type="entry name" value="cyt_b5_reduct_like"/>
    <property type="match status" value="1"/>
</dbReference>
<dbReference type="EMBL" id="JADGJD010000420">
    <property type="protein sequence ID" value="KAJ3051221.1"/>
    <property type="molecule type" value="Genomic_DNA"/>
</dbReference>
<keyword evidence="10" id="KW-1185">Reference proteome</keyword>
<feature type="binding site" evidence="6">
    <location>
        <position position="26"/>
    </location>
    <ligand>
        <name>FAD</name>
        <dbReference type="ChEBI" id="CHEBI:57692"/>
    </ligand>
</feature>
<reference evidence="9" key="1">
    <citation type="submission" date="2020-05" db="EMBL/GenBank/DDBJ databases">
        <title>Phylogenomic resolution of chytrid fungi.</title>
        <authorList>
            <person name="Stajich J.E."/>
            <person name="Amses K."/>
            <person name="Simmons R."/>
            <person name="Seto K."/>
            <person name="Myers J."/>
            <person name="Bonds A."/>
            <person name="Quandt C.A."/>
            <person name="Barry K."/>
            <person name="Liu P."/>
            <person name="Grigoriev I."/>
            <person name="Longcore J.E."/>
            <person name="James T.Y."/>
        </authorList>
    </citation>
    <scope>NUCLEOTIDE SEQUENCE</scope>
    <source>
        <strain evidence="9">JEL0318</strain>
    </source>
</reference>
<feature type="binding site" evidence="6">
    <location>
        <position position="29"/>
    </location>
    <ligand>
        <name>FAD</name>
        <dbReference type="ChEBI" id="CHEBI:57692"/>
    </ligand>
</feature>
<dbReference type="PRINTS" id="PR00406">
    <property type="entry name" value="CYTB5RDTASE"/>
</dbReference>
<feature type="binding site" evidence="6">
    <location>
        <position position="5"/>
    </location>
    <ligand>
        <name>FAD</name>
        <dbReference type="ChEBI" id="CHEBI:57692"/>
    </ligand>
</feature>
<evidence type="ECO:0000256" key="5">
    <source>
        <dbReference type="ARBA" id="ARBA00023002"/>
    </source>
</evidence>
<feature type="binding site" evidence="6">
    <location>
        <position position="94"/>
    </location>
    <ligand>
        <name>FAD</name>
        <dbReference type="ChEBI" id="CHEBI:57692"/>
    </ligand>
</feature>
<evidence type="ECO:0000256" key="2">
    <source>
        <dbReference type="ARBA" id="ARBA00006105"/>
    </source>
</evidence>
<keyword evidence="4 6" id="KW-0274">FAD</keyword>
<evidence type="ECO:0000259" key="7">
    <source>
        <dbReference type="Pfam" id="PF00175"/>
    </source>
</evidence>
<dbReference type="PANTHER" id="PTHR19370">
    <property type="entry name" value="NADH-CYTOCHROME B5 REDUCTASE"/>
    <property type="match status" value="1"/>
</dbReference>
<gene>
    <name evidence="9" type="ORF">HK097_007808</name>
</gene>
<comment type="cofactor">
    <cofactor evidence="1 6">
        <name>FAD</name>
        <dbReference type="ChEBI" id="CHEBI:57692"/>
    </cofactor>
</comment>
<dbReference type="Gene3D" id="3.40.50.80">
    <property type="entry name" value="Nucleotide-binding domain of ferredoxin-NADP reductase (FNR) module"/>
    <property type="match status" value="1"/>
</dbReference>
<name>A0AAD5X4Z5_9FUNG</name>
<sequence length="217" mass="24288">MVVRPYTPTRPIVPEEDDGTFDLVIKIYFPHSDPYYPPGGCLGNYLDTMEEGDAIDVKGPEGLIEYDGSGNFNIEGEDKHFKKIVMVAGGTGITPIYQVIHAIAKNPEDKTEMVLIFANKTVDDILLKEEFDALKKDHEGQFKLLYSIDKELEGEGKKRSEGMHVGHVDEELFRKEFGEADRDTLALVCGPPAMIEKAAMPGLKKIGFDPDWNLYSF</sequence>
<keyword evidence="5" id="KW-0560">Oxidoreductase</keyword>
<comment type="caution">
    <text evidence="9">The sequence shown here is derived from an EMBL/GenBank/DDBJ whole genome shotgun (WGS) entry which is preliminary data.</text>
</comment>
<keyword evidence="3 6" id="KW-0285">Flavoprotein</keyword>
<dbReference type="InterPro" id="IPR017938">
    <property type="entry name" value="Riboflavin_synthase-like_b-brl"/>
</dbReference>
<dbReference type="Gene3D" id="2.40.30.10">
    <property type="entry name" value="Translation factors"/>
    <property type="match status" value="1"/>
</dbReference>
<dbReference type="Pfam" id="PF00175">
    <property type="entry name" value="NAD_binding_1"/>
    <property type="match status" value="1"/>
</dbReference>
<evidence type="ECO:0000256" key="1">
    <source>
        <dbReference type="ARBA" id="ARBA00001974"/>
    </source>
</evidence>
<evidence type="ECO:0008006" key="11">
    <source>
        <dbReference type="Google" id="ProtNLM"/>
    </source>
</evidence>
<evidence type="ECO:0000256" key="6">
    <source>
        <dbReference type="PIRSR" id="PIRSR601834-1"/>
    </source>
</evidence>
<dbReference type="InterPro" id="IPR008333">
    <property type="entry name" value="Cbr1-like_FAD-bd_dom"/>
</dbReference>